<name>U2L942_9BACT</name>
<dbReference type="Proteomes" id="UP000017023">
    <property type="component" value="Unassembled WGS sequence"/>
</dbReference>
<organism evidence="1 2">
    <name type="scientific">Segatella salivae F0493</name>
    <dbReference type="NCBI Taxonomy" id="1395125"/>
    <lineage>
        <taxon>Bacteria</taxon>
        <taxon>Pseudomonadati</taxon>
        <taxon>Bacteroidota</taxon>
        <taxon>Bacteroidia</taxon>
        <taxon>Bacteroidales</taxon>
        <taxon>Prevotellaceae</taxon>
        <taxon>Segatella</taxon>
    </lineage>
</organism>
<sequence length="41" mass="4870">MICDRFYFESIDSLHVKINKLIESVVIIAIKEQKDLRQTTM</sequence>
<reference evidence="1 2" key="1">
    <citation type="submission" date="2013-08" db="EMBL/GenBank/DDBJ databases">
        <authorList>
            <person name="Durkin A.S."/>
            <person name="Haft D.R."/>
            <person name="McCorrison J."/>
            <person name="Torralba M."/>
            <person name="Gillis M."/>
            <person name="Haft D.H."/>
            <person name="Methe B."/>
            <person name="Sutton G."/>
            <person name="Nelson K.E."/>
        </authorList>
    </citation>
    <scope>NUCLEOTIDE SEQUENCE [LARGE SCALE GENOMIC DNA]</scope>
    <source>
        <strain evidence="1 2">F0493</strain>
    </source>
</reference>
<proteinExistence type="predicted"/>
<evidence type="ECO:0000313" key="2">
    <source>
        <dbReference type="Proteomes" id="UP000017023"/>
    </source>
</evidence>
<protein>
    <submittedName>
        <fullName evidence="1">Uncharacterized protein</fullName>
    </submittedName>
</protein>
<gene>
    <name evidence="1" type="ORF">HMPREF9145_2024</name>
</gene>
<dbReference type="PATRIC" id="fig|1395125.3.peg.1300"/>
<accession>U2L942</accession>
<comment type="caution">
    <text evidence="1">The sequence shown here is derived from an EMBL/GenBank/DDBJ whole genome shotgun (WGS) entry which is preliminary data.</text>
</comment>
<dbReference type="EMBL" id="AWGW01000017">
    <property type="protein sequence ID" value="ERK00861.1"/>
    <property type="molecule type" value="Genomic_DNA"/>
</dbReference>
<evidence type="ECO:0000313" key="1">
    <source>
        <dbReference type="EMBL" id="ERK00861.1"/>
    </source>
</evidence>
<dbReference type="AlphaFoldDB" id="U2L942"/>